<dbReference type="Pfam" id="PF00474">
    <property type="entry name" value="SSF"/>
    <property type="match status" value="1"/>
</dbReference>
<dbReference type="AlphaFoldDB" id="A0A2Z3YR03"/>
<feature type="transmembrane region" description="Helical" evidence="15">
    <location>
        <begin position="423"/>
        <end position="442"/>
    </location>
</feature>
<comment type="subcellular location">
    <subcellularLocation>
        <location evidence="1">Cell membrane</location>
        <topology evidence="1">Multi-pass membrane protein</topology>
    </subcellularLocation>
</comment>
<feature type="transmembrane region" description="Helical" evidence="15">
    <location>
        <begin position="275"/>
        <end position="299"/>
    </location>
</feature>
<evidence type="ECO:0000256" key="10">
    <source>
        <dbReference type="ARBA" id="ARBA00023136"/>
    </source>
</evidence>
<dbReference type="PROSITE" id="PS50283">
    <property type="entry name" value="NA_SOLUT_SYMP_3"/>
    <property type="match status" value="1"/>
</dbReference>
<dbReference type="PANTHER" id="PTHR48086:SF3">
    <property type="entry name" value="SODIUM_PROLINE SYMPORTER"/>
    <property type="match status" value="1"/>
</dbReference>
<comment type="similarity">
    <text evidence="2 13">Belongs to the sodium:solute symporter (SSF) (TC 2.A.21) family.</text>
</comment>
<evidence type="ECO:0000256" key="6">
    <source>
        <dbReference type="ARBA" id="ARBA00022847"/>
    </source>
</evidence>
<protein>
    <submittedName>
        <fullName evidence="16">Putative symporter YodF</fullName>
    </submittedName>
</protein>
<organism evidence="16 17">
    <name type="scientific">Corynebacterium provencense</name>
    <dbReference type="NCBI Taxonomy" id="1737425"/>
    <lineage>
        <taxon>Bacteria</taxon>
        <taxon>Bacillati</taxon>
        <taxon>Actinomycetota</taxon>
        <taxon>Actinomycetes</taxon>
        <taxon>Mycobacteriales</taxon>
        <taxon>Corynebacteriaceae</taxon>
        <taxon>Corynebacterium</taxon>
    </lineage>
</organism>
<evidence type="ECO:0000256" key="11">
    <source>
        <dbReference type="ARBA" id="ARBA00023201"/>
    </source>
</evidence>
<proteinExistence type="inferred from homology"/>
<evidence type="ECO:0000256" key="2">
    <source>
        <dbReference type="ARBA" id="ARBA00006434"/>
    </source>
</evidence>
<evidence type="ECO:0000256" key="7">
    <source>
        <dbReference type="ARBA" id="ARBA00022989"/>
    </source>
</evidence>
<keyword evidence="3" id="KW-0813">Transport</keyword>
<reference evidence="17" key="1">
    <citation type="submission" date="2017-11" db="EMBL/GenBank/DDBJ databases">
        <title>Otitis media/interna in a cat caused by the recently described species Corynebacterium provencense.</title>
        <authorList>
            <person name="Kittl S."/>
            <person name="Brodard I."/>
            <person name="Rychener L."/>
            <person name="Jores J."/>
            <person name="Roosje P."/>
            <person name="Gobeli Brawand S."/>
        </authorList>
    </citation>
    <scope>NUCLEOTIDE SEQUENCE [LARGE SCALE GENOMIC DNA]</scope>
    <source>
        <strain evidence="17">17KM38</strain>
    </source>
</reference>
<dbReference type="InterPro" id="IPR050277">
    <property type="entry name" value="Sodium:Solute_Symporter"/>
</dbReference>
<feature type="transmembrane region" description="Helical" evidence="15">
    <location>
        <begin position="72"/>
        <end position="91"/>
    </location>
</feature>
<name>A0A2Z3YR03_9CORY</name>
<evidence type="ECO:0000313" key="16">
    <source>
        <dbReference type="EMBL" id="AWT27412.1"/>
    </source>
</evidence>
<keyword evidence="7 15" id="KW-1133">Transmembrane helix</keyword>
<feature type="transmembrane region" description="Helical" evidence="15">
    <location>
        <begin position="398"/>
        <end position="416"/>
    </location>
</feature>
<feature type="transmembrane region" description="Helical" evidence="15">
    <location>
        <begin position="43"/>
        <end position="66"/>
    </location>
</feature>
<feature type="transmembrane region" description="Helical" evidence="15">
    <location>
        <begin position="6"/>
        <end position="22"/>
    </location>
</feature>
<keyword evidence="9" id="KW-0406">Ion transport</keyword>
<keyword evidence="4" id="KW-1003">Cell membrane</keyword>
<accession>A0A2Z3YR03</accession>
<sequence>MIVMIGMLVAFYAVVVGILYTTRKSREPDFNEYAVGGRSYGPWYIAWSYINSWWPGSTFIAFFGLATGLGVFGFYGLAYSTLGVAFMYFMATRAWRWGAKYGLRTQPDLMGKRFNSVWVRRIASVIGVVSLFPWIITGMQALAALFDVAGNGHWGYTTSLMIGLAAIVVRQIWTVQMGMRGLIMTDVFQGAVAYGGASLICVLMLAGIGDTPVSFGDLGHVAQQYLRVPGDGDAYGPWYVFSLVLTGVVGSLCWPTSFQRIYTASSVRSVKKGTLITIFISGIFYTLLMLVGIAAAGMAGIIEAPQDGWFTLMNDYGGTWLLGLGVVIVFAASMGHIDGSVQVSGLQIANDLFGTTTRMTDRQLTYVSKICMVLAMVLAAVLAFATKDMERMQLLAQMSYQGIVQLSVPLFLGIFWRGGNKYGAISGMLVGFVIAAALTWIYPDDIPALGSITGGIIGLIVNLVVFLVVSAVTGRTEADRARVEEFFAVARGERTPPPVAGSAAGTPARAGAPVAAAEPTV</sequence>
<keyword evidence="11" id="KW-0739">Sodium transport</keyword>
<dbReference type="EMBL" id="CP024988">
    <property type="protein sequence ID" value="AWT27412.1"/>
    <property type="molecule type" value="Genomic_DNA"/>
</dbReference>
<evidence type="ECO:0000256" key="4">
    <source>
        <dbReference type="ARBA" id="ARBA00022475"/>
    </source>
</evidence>
<keyword evidence="10 15" id="KW-0472">Membrane</keyword>
<dbReference type="GO" id="GO:0005886">
    <property type="term" value="C:plasma membrane"/>
    <property type="evidence" value="ECO:0007669"/>
    <property type="project" value="UniProtKB-SubCell"/>
</dbReference>
<dbReference type="InterPro" id="IPR038377">
    <property type="entry name" value="Na/Glc_symporter_sf"/>
</dbReference>
<feature type="transmembrane region" description="Helical" evidence="15">
    <location>
        <begin position="319"/>
        <end position="337"/>
    </location>
</feature>
<feature type="transmembrane region" description="Helical" evidence="15">
    <location>
        <begin position="187"/>
        <end position="208"/>
    </location>
</feature>
<evidence type="ECO:0000256" key="5">
    <source>
        <dbReference type="ARBA" id="ARBA00022692"/>
    </source>
</evidence>
<dbReference type="InterPro" id="IPR001734">
    <property type="entry name" value="Na/solute_symporter"/>
</dbReference>
<keyword evidence="8" id="KW-0915">Sodium</keyword>
<feature type="transmembrane region" description="Helical" evidence="15">
    <location>
        <begin position="122"/>
        <end position="142"/>
    </location>
</feature>
<feature type="region of interest" description="Disordered" evidence="14">
    <location>
        <begin position="495"/>
        <end position="521"/>
    </location>
</feature>
<gene>
    <name evidence="16" type="primary">yodF_2</name>
    <name evidence="16" type="ORF">Csp1_26690</name>
</gene>
<dbReference type="STRING" id="1737425.GCA_900049755_01696"/>
<evidence type="ECO:0000256" key="15">
    <source>
        <dbReference type="SAM" id="Phobius"/>
    </source>
</evidence>
<dbReference type="Gene3D" id="1.20.1730.10">
    <property type="entry name" value="Sodium/glucose cotransporter"/>
    <property type="match status" value="1"/>
</dbReference>
<dbReference type="GO" id="GO:0006814">
    <property type="term" value="P:sodium ion transport"/>
    <property type="evidence" value="ECO:0007669"/>
    <property type="project" value="UniProtKB-KW"/>
</dbReference>
<evidence type="ECO:0000256" key="12">
    <source>
        <dbReference type="ARBA" id="ARBA00033708"/>
    </source>
</evidence>
<evidence type="ECO:0000256" key="1">
    <source>
        <dbReference type="ARBA" id="ARBA00004651"/>
    </source>
</evidence>
<feature type="transmembrane region" description="Helical" evidence="15">
    <location>
        <begin position="366"/>
        <end position="386"/>
    </location>
</feature>
<dbReference type="OrthoDB" id="9789704at2"/>
<keyword evidence="5 15" id="KW-0812">Transmembrane</keyword>
<feature type="transmembrane region" description="Helical" evidence="15">
    <location>
        <begin position="235"/>
        <end position="254"/>
    </location>
</feature>
<dbReference type="Proteomes" id="UP000247696">
    <property type="component" value="Chromosome"/>
</dbReference>
<feature type="transmembrane region" description="Helical" evidence="15">
    <location>
        <begin position="448"/>
        <end position="472"/>
    </location>
</feature>
<evidence type="ECO:0000256" key="9">
    <source>
        <dbReference type="ARBA" id="ARBA00023065"/>
    </source>
</evidence>
<dbReference type="RefSeq" id="WP_110482311.1">
    <property type="nucleotide sequence ID" value="NZ_CP024988.1"/>
</dbReference>
<dbReference type="CDD" id="cd10322">
    <property type="entry name" value="SLC5sbd"/>
    <property type="match status" value="1"/>
</dbReference>
<dbReference type="KEGG" id="cpre:Csp1_26690"/>
<evidence type="ECO:0000256" key="3">
    <source>
        <dbReference type="ARBA" id="ARBA00022448"/>
    </source>
</evidence>
<keyword evidence="17" id="KW-1185">Reference proteome</keyword>
<dbReference type="GO" id="GO:0015293">
    <property type="term" value="F:symporter activity"/>
    <property type="evidence" value="ECO:0007669"/>
    <property type="project" value="UniProtKB-KW"/>
</dbReference>
<evidence type="ECO:0000256" key="14">
    <source>
        <dbReference type="SAM" id="MobiDB-lite"/>
    </source>
</evidence>
<evidence type="ECO:0000256" key="13">
    <source>
        <dbReference type="RuleBase" id="RU362091"/>
    </source>
</evidence>
<dbReference type="PANTHER" id="PTHR48086">
    <property type="entry name" value="SODIUM/PROLINE SYMPORTER-RELATED"/>
    <property type="match status" value="1"/>
</dbReference>
<evidence type="ECO:0000256" key="8">
    <source>
        <dbReference type="ARBA" id="ARBA00023053"/>
    </source>
</evidence>
<keyword evidence="6" id="KW-0769">Symport</keyword>
<feature type="compositionally biased region" description="Low complexity" evidence="14">
    <location>
        <begin position="500"/>
        <end position="521"/>
    </location>
</feature>
<evidence type="ECO:0000313" key="17">
    <source>
        <dbReference type="Proteomes" id="UP000247696"/>
    </source>
</evidence>
<feature type="transmembrane region" description="Helical" evidence="15">
    <location>
        <begin position="154"/>
        <end position="175"/>
    </location>
</feature>
<comment type="catalytic activity">
    <reaction evidence="12">
        <text>L-proline(in) + Na(+)(in) = L-proline(out) + Na(+)(out)</text>
        <dbReference type="Rhea" id="RHEA:28967"/>
        <dbReference type="ChEBI" id="CHEBI:29101"/>
        <dbReference type="ChEBI" id="CHEBI:60039"/>
    </reaction>
</comment>